<keyword evidence="9 10" id="KW-0807">Transducer</keyword>
<keyword evidence="5 10" id="KW-0297">G-protein coupled receptor</keyword>
<dbReference type="FunFam" id="1.20.1070.10:FF:000003">
    <property type="entry name" value="Olfactory receptor"/>
    <property type="match status" value="1"/>
</dbReference>
<dbReference type="SUPFAM" id="SSF81321">
    <property type="entry name" value="Family A G protein-coupled receptor-like"/>
    <property type="match status" value="1"/>
</dbReference>
<proteinExistence type="inferred from homology"/>
<evidence type="ECO:0000256" key="7">
    <source>
        <dbReference type="ARBA" id="ARBA00023170"/>
    </source>
</evidence>
<reference evidence="13" key="2">
    <citation type="submission" date="2025-09" db="UniProtKB">
        <authorList>
            <consortium name="Ensembl"/>
        </authorList>
    </citation>
    <scope>IDENTIFICATION</scope>
</reference>
<feature type="transmembrane region" description="Helical" evidence="11">
    <location>
        <begin position="212"/>
        <end position="239"/>
    </location>
</feature>
<dbReference type="GO" id="GO:0005886">
    <property type="term" value="C:plasma membrane"/>
    <property type="evidence" value="ECO:0007669"/>
    <property type="project" value="UniProtKB-SubCell"/>
</dbReference>
<organism evidence="13 14">
    <name type="scientific">Accipiter nisus</name>
    <name type="common">Eurasian sparrowhawk</name>
    <dbReference type="NCBI Taxonomy" id="211598"/>
    <lineage>
        <taxon>Eukaryota</taxon>
        <taxon>Metazoa</taxon>
        <taxon>Chordata</taxon>
        <taxon>Craniata</taxon>
        <taxon>Vertebrata</taxon>
        <taxon>Euteleostomi</taxon>
        <taxon>Archelosauria</taxon>
        <taxon>Archosauria</taxon>
        <taxon>Dinosauria</taxon>
        <taxon>Saurischia</taxon>
        <taxon>Theropoda</taxon>
        <taxon>Coelurosauria</taxon>
        <taxon>Aves</taxon>
        <taxon>Neognathae</taxon>
        <taxon>Neoaves</taxon>
        <taxon>Telluraves</taxon>
        <taxon>Accipitrimorphae</taxon>
        <taxon>Accipitriformes</taxon>
        <taxon>Accipitridae</taxon>
        <taxon>Accipitrinae</taxon>
        <taxon>Accipiter</taxon>
    </lineage>
</organism>
<evidence type="ECO:0000256" key="5">
    <source>
        <dbReference type="ARBA" id="ARBA00023040"/>
    </source>
</evidence>
<evidence type="ECO:0000256" key="1">
    <source>
        <dbReference type="ARBA" id="ARBA00002936"/>
    </source>
</evidence>
<feature type="transmembrane region" description="Helical" evidence="11">
    <location>
        <begin position="112"/>
        <end position="134"/>
    </location>
</feature>
<dbReference type="Gene3D" id="1.20.1070.10">
    <property type="entry name" value="Rhodopsin 7-helix transmembrane proteins"/>
    <property type="match status" value="1"/>
</dbReference>
<comment type="subcellular location">
    <subcellularLocation>
        <location evidence="11">Cell membrane</location>
        <topology evidence="11">Multi-pass membrane protein</topology>
    </subcellularLocation>
    <subcellularLocation>
        <location evidence="2">Membrane</location>
        <topology evidence="2">Multi-pass membrane protein</topology>
    </subcellularLocation>
</comment>
<dbReference type="PROSITE" id="PS50262">
    <property type="entry name" value="G_PROTEIN_RECEP_F1_2"/>
    <property type="match status" value="1"/>
</dbReference>
<dbReference type="Proteomes" id="UP000694541">
    <property type="component" value="Unplaced"/>
</dbReference>
<evidence type="ECO:0000256" key="2">
    <source>
        <dbReference type="ARBA" id="ARBA00004141"/>
    </source>
</evidence>
<feature type="transmembrane region" description="Helical" evidence="11">
    <location>
        <begin position="289"/>
        <end position="306"/>
    </location>
</feature>
<feature type="transmembrane region" description="Helical" evidence="11">
    <location>
        <begin position="154"/>
        <end position="172"/>
    </location>
</feature>
<keyword evidence="6 11" id="KW-0472">Membrane</keyword>
<evidence type="ECO:0000313" key="14">
    <source>
        <dbReference type="Proteomes" id="UP000694541"/>
    </source>
</evidence>
<dbReference type="PANTHER" id="PTHR48018">
    <property type="entry name" value="OLFACTORY RECEPTOR"/>
    <property type="match status" value="1"/>
</dbReference>
<dbReference type="AlphaFoldDB" id="A0A8B9RV97"/>
<feature type="domain" description="G-protein coupled receptors family 1 profile" evidence="12">
    <location>
        <begin position="55"/>
        <end position="304"/>
    </location>
</feature>
<evidence type="ECO:0000256" key="10">
    <source>
        <dbReference type="RuleBase" id="RU000688"/>
    </source>
</evidence>
<comment type="function">
    <text evidence="1">Odorant receptor.</text>
</comment>
<keyword evidence="3 10" id="KW-0812">Transmembrane</keyword>
<dbReference type="PRINTS" id="PR00237">
    <property type="entry name" value="GPCRRHODOPSN"/>
</dbReference>
<evidence type="ECO:0000256" key="6">
    <source>
        <dbReference type="ARBA" id="ARBA00023136"/>
    </source>
</evidence>
<accession>A0A8B9RV97</accession>
<dbReference type="InterPro" id="IPR000725">
    <property type="entry name" value="Olfact_rcpt"/>
</dbReference>
<keyword evidence="8" id="KW-0325">Glycoprotein</keyword>
<comment type="similarity">
    <text evidence="10">Belongs to the G-protein coupled receptor 1 family.</text>
</comment>
<evidence type="ECO:0000259" key="12">
    <source>
        <dbReference type="PROSITE" id="PS50262"/>
    </source>
</evidence>
<evidence type="ECO:0000256" key="4">
    <source>
        <dbReference type="ARBA" id="ARBA00022989"/>
    </source>
</evidence>
<evidence type="ECO:0000256" key="9">
    <source>
        <dbReference type="ARBA" id="ARBA00023224"/>
    </source>
</evidence>
<feature type="transmembrane region" description="Helical" evidence="11">
    <location>
        <begin position="74"/>
        <end position="92"/>
    </location>
</feature>
<dbReference type="InterPro" id="IPR017452">
    <property type="entry name" value="GPCR_Rhodpsn_7TM"/>
</dbReference>
<protein>
    <recommendedName>
        <fullName evidence="11">Olfactory receptor</fullName>
    </recommendedName>
</protein>
<keyword evidence="4 11" id="KW-1133">Transmembrane helix</keyword>
<reference evidence="13" key="1">
    <citation type="submission" date="2025-08" db="UniProtKB">
        <authorList>
            <consortium name="Ensembl"/>
        </authorList>
    </citation>
    <scope>IDENTIFICATION</scope>
</reference>
<keyword evidence="11" id="KW-0552">Olfaction</keyword>
<keyword evidence="7 10" id="KW-0675">Receptor</keyword>
<evidence type="ECO:0000256" key="11">
    <source>
        <dbReference type="RuleBase" id="RU363047"/>
    </source>
</evidence>
<dbReference type="PRINTS" id="PR00245">
    <property type="entry name" value="OLFACTORYR"/>
</dbReference>
<dbReference type="GO" id="GO:0004984">
    <property type="term" value="F:olfactory receptor activity"/>
    <property type="evidence" value="ECO:0007669"/>
    <property type="project" value="InterPro"/>
</dbReference>
<dbReference type="PROSITE" id="PS00237">
    <property type="entry name" value="G_PROTEIN_RECEP_F1_1"/>
    <property type="match status" value="1"/>
</dbReference>
<feature type="transmembrane region" description="Helical" evidence="11">
    <location>
        <begin position="41"/>
        <end position="62"/>
    </location>
</feature>
<keyword evidence="11" id="KW-1003">Cell membrane</keyword>
<dbReference type="Ensembl" id="ENSANIT00000011929.1">
    <property type="protein sequence ID" value="ENSANIP00000011533.1"/>
    <property type="gene ID" value="ENSANIG00000007788.1"/>
</dbReference>
<evidence type="ECO:0000313" key="13">
    <source>
        <dbReference type="Ensembl" id="ENSANIP00000011533.1"/>
    </source>
</evidence>
<dbReference type="InterPro" id="IPR000276">
    <property type="entry name" value="GPCR_Rhodpsn"/>
</dbReference>
<keyword evidence="14" id="KW-1185">Reference proteome</keyword>
<dbReference type="CDD" id="cd15230">
    <property type="entry name" value="7tmA_OR5-like"/>
    <property type="match status" value="1"/>
</dbReference>
<evidence type="ECO:0000256" key="8">
    <source>
        <dbReference type="ARBA" id="ARBA00023180"/>
    </source>
</evidence>
<name>A0A8B9RV97_9AVES</name>
<dbReference type="Pfam" id="PF13853">
    <property type="entry name" value="7tm_4"/>
    <property type="match status" value="1"/>
</dbReference>
<dbReference type="GO" id="GO:0004930">
    <property type="term" value="F:G protein-coupled receptor activity"/>
    <property type="evidence" value="ECO:0007669"/>
    <property type="project" value="UniProtKB-KW"/>
</dbReference>
<evidence type="ECO:0000256" key="3">
    <source>
        <dbReference type="ARBA" id="ARBA00022692"/>
    </source>
</evidence>
<feature type="transmembrane region" description="Helical" evidence="11">
    <location>
        <begin position="251"/>
        <end position="269"/>
    </location>
</feature>
<keyword evidence="11" id="KW-0716">Sensory transduction</keyword>
<sequence length="323" mass="35698">MVSFLPNDVPLEKMAEENQTEQVTELTLVGLTDNPRLQAPLFVLFLLIYFITLAGNLGMAVLIRGSTQLQSPMYFFLSHLSLLDACYSSVVAPRTLMNLLLEKKTISLASCATQLFFFIAFGTTECFLLAAMAYDRYTAICNPLLYPSVMSHRLCVLLVAGSYVLGLLHSLVHTDFTFSLPFCQPAEVDHFYCAIMPVLALSCSDTRVNRHLIFGLGGLVEMVTILAVLVSYAFILSAVSKISSAKGRRKAFSTCTSHLAGVTIFHGSILALNFRPRSSDTLSTDKTFSVFYSLVVPMLNPLIYSLRNKEVSKAKDLVTNWVI</sequence>